<evidence type="ECO:0000313" key="1">
    <source>
        <dbReference type="EMBL" id="MFC1850577.1"/>
    </source>
</evidence>
<reference evidence="1 2" key="1">
    <citation type="submission" date="2024-09" db="EMBL/GenBank/DDBJ databases">
        <title>Laminarin stimulates single cell rates of sulfate reduction while oxygen inhibits transcriptomic activity in coastal marine sediment.</title>
        <authorList>
            <person name="Lindsay M."/>
            <person name="Orcutt B."/>
            <person name="Emerson D."/>
            <person name="Stepanauskas R."/>
            <person name="D'Angelo T."/>
        </authorList>
    </citation>
    <scope>NUCLEOTIDE SEQUENCE [LARGE SCALE GENOMIC DNA]</scope>
    <source>
        <strain evidence="1">SAG AM-311-K15</strain>
    </source>
</reference>
<dbReference type="Proteomes" id="UP001594351">
    <property type="component" value="Unassembled WGS sequence"/>
</dbReference>
<organism evidence="1 2">
    <name type="scientific">candidate division CSSED10-310 bacterium</name>
    <dbReference type="NCBI Taxonomy" id="2855610"/>
    <lineage>
        <taxon>Bacteria</taxon>
        <taxon>Bacteria division CSSED10-310</taxon>
    </lineage>
</organism>
<sequence length="94" mass="10883">MFIIFFLLFCSGSPVMNGATQKLLFKVGLSRGTVGQVESKDPTDELEKRLDYLNQDEILLLRDIDNEYITCRWYFVVSEFQSLSLKKEQPQISP</sequence>
<accession>A0ABV6YWK9</accession>
<evidence type="ECO:0000313" key="2">
    <source>
        <dbReference type="Proteomes" id="UP001594351"/>
    </source>
</evidence>
<gene>
    <name evidence="1" type="ORF">ACFL27_10330</name>
</gene>
<keyword evidence="2" id="KW-1185">Reference proteome</keyword>
<proteinExistence type="predicted"/>
<feature type="non-terminal residue" evidence="1">
    <location>
        <position position="94"/>
    </location>
</feature>
<name>A0ABV6YWK9_UNCC1</name>
<dbReference type="EMBL" id="JBHPBY010000109">
    <property type="protein sequence ID" value="MFC1850577.1"/>
    <property type="molecule type" value="Genomic_DNA"/>
</dbReference>
<evidence type="ECO:0008006" key="3">
    <source>
        <dbReference type="Google" id="ProtNLM"/>
    </source>
</evidence>
<comment type="caution">
    <text evidence="1">The sequence shown here is derived from an EMBL/GenBank/DDBJ whole genome shotgun (WGS) entry which is preliminary data.</text>
</comment>
<protein>
    <recommendedName>
        <fullName evidence="3">Outer membrane protein assembly factor BamE</fullName>
    </recommendedName>
</protein>